<evidence type="ECO:0000313" key="2">
    <source>
        <dbReference type="EMBL" id="RDJ12399.1"/>
    </source>
</evidence>
<dbReference type="EMBL" id="NAAC01000011">
    <property type="protein sequence ID" value="RDJ12399.1"/>
    <property type="molecule type" value="Genomic_DNA"/>
</dbReference>
<dbReference type="AlphaFoldDB" id="A0A370KRH5"/>
<comment type="caution">
    <text evidence="2">The sequence shown here is derived from an EMBL/GenBank/DDBJ whole genome shotgun (WGS) entry which is preliminary data.</text>
</comment>
<dbReference type="OrthoDB" id="8410687at2"/>
<gene>
    <name evidence="2" type="ORF">B5K06_11725</name>
</gene>
<organism evidence="2 3">
    <name type="scientific">Rhizobium grahamii</name>
    <dbReference type="NCBI Taxonomy" id="1120045"/>
    <lineage>
        <taxon>Bacteria</taxon>
        <taxon>Pseudomonadati</taxon>
        <taxon>Pseudomonadota</taxon>
        <taxon>Alphaproteobacteria</taxon>
        <taxon>Hyphomicrobiales</taxon>
        <taxon>Rhizobiaceae</taxon>
        <taxon>Rhizobium/Agrobacterium group</taxon>
        <taxon>Rhizobium</taxon>
    </lineage>
</organism>
<reference evidence="2 3" key="1">
    <citation type="submission" date="2017-03" db="EMBL/GenBank/DDBJ databases">
        <title>Genome analysis of Rhizobial strains effectives or ineffectives for nitrogen fixation isolated from bean seeds.</title>
        <authorList>
            <person name="Peralta H."/>
            <person name="Aguilar-Vera A."/>
            <person name="Mora Y."/>
            <person name="Vargas-Lagunas C."/>
            <person name="Girard L."/>
            <person name="Mora J."/>
        </authorList>
    </citation>
    <scope>NUCLEOTIDE SEQUENCE [LARGE SCALE GENOMIC DNA]</scope>
    <source>
        <strain evidence="2 3">CCGM3</strain>
    </source>
</reference>
<dbReference type="Proteomes" id="UP000254939">
    <property type="component" value="Unassembled WGS sequence"/>
</dbReference>
<dbReference type="RefSeq" id="WP_114713027.1">
    <property type="nucleotide sequence ID" value="NZ_KZ857259.1"/>
</dbReference>
<evidence type="ECO:0000256" key="1">
    <source>
        <dbReference type="SAM" id="MobiDB-lite"/>
    </source>
</evidence>
<feature type="region of interest" description="Disordered" evidence="1">
    <location>
        <begin position="1"/>
        <end position="22"/>
    </location>
</feature>
<accession>A0A370KRH5</accession>
<proteinExistence type="predicted"/>
<sequence>MAKKIQNIPQEGSIPNEPPGERPLVEIRTYSIAAADGRLEELNSYPFETYGTCPVVGDTILTRDYIRGGTTPYVVRKRYFVDEGSRYTGWALVLQEVDPTGQPLQVWEEWNEATEFWNDVADEERAELYDEFVQQLRKRIEDTKKPPRKPRKK</sequence>
<evidence type="ECO:0000313" key="3">
    <source>
        <dbReference type="Proteomes" id="UP000254939"/>
    </source>
</evidence>
<name>A0A370KRH5_9HYPH</name>
<protein>
    <submittedName>
        <fullName evidence="2">Uncharacterized protein</fullName>
    </submittedName>
</protein>